<dbReference type="EMBL" id="PNBA02000006">
    <property type="protein sequence ID" value="KAG6421194.1"/>
    <property type="molecule type" value="Genomic_DNA"/>
</dbReference>
<feature type="domain" description="BRCT" evidence="16">
    <location>
        <begin position="62"/>
        <end position="154"/>
    </location>
</feature>
<evidence type="ECO:0000313" key="17">
    <source>
        <dbReference type="EMBL" id="KAG6421194.1"/>
    </source>
</evidence>
<evidence type="ECO:0000256" key="8">
    <source>
        <dbReference type="ARBA" id="ARBA00022801"/>
    </source>
</evidence>
<dbReference type="SUPFAM" id="SSF52113">
    <property type="entry name" value="BRCT domain"/>
    <property type="match status" value="1"/>
</dbReference>
<evidence type="ECO:0000256" key="5">
    <source>
        <dbReference type="ARBA" id="ARBA00013081"/>
    </source>
</evidence>
<keyword evidence="12" id="KW-0539">Nucleus</keyword>
<comment type="catalytic activity">
    <reaction evidence="14">
        <text>O-phospho-L-threonyl-[protein] + H2O = L-threonyl-[protein] + phosphate</text>
        <dbReference type="Rhea" id="RHEA:47004"/>
        <dbReference type="Rhea" id="RHEA-COMP:11060"/>
        <dbReference type="Rhea" id="RHEA-COMP:11605"/>
        <dbReference type="ChEBI" id="CHEBI:15377"/>
        <dbReference type="ChEBI" id="CHEBI:30013"/>
        <dbReference type="ChEBI" id="CHEBI:43474"/>
        <dbReference type="ChEBI" id="CHEBI:61977"/>
        <dbReference type="EC" id="3.1.3.16"/>
    </reaction>
</comment>
<keyword evidence="10" id="KW-0805">Transcription regulation</keyword>
<comment type="catalytic activity">
    <reaction evidence="13">
        <text>O-phospho-L-seryl-[protein] + H2O = L-seryl-[protein] + phosphate</text>
        <dbReference type="Rhea" id="RHEA:20629"/>
        <dbReference type="Rhea" id="RHEA-COMP:9863"/>
        <dbReference type="Rhea" id="RHEA-COMP:11604"/>
        <dbReference type="ChEBI" id="CHEBI:15377"/>
        <dbReference type="ChEBI" id="CHEBI:29999"/>
        <dbReference type="ChEBI" id="CHEBI:43474"/>
        <dbReference type="ChEBI" id="CHEBI:83421"/>
        <dbReference type="EC" id="3.1.3.16"/>
    </reaction>
</comment>
<dbReference type="CDD" id="cd17729">
    <property type="entry name" value="BRCT_CTDP1"/>
    <property type="match status" value="1"/>
</dbReference>
<evidence type="ECO:0000256" key="2">
    <source>
        <dbReference type="ARBA" id="ARBA00001941"/>
    </source>
</evidence>
<evidence type="ECO:0000256" key="1">
    <source>
        <dbReference type="ARBA" id="ARBA00001936"/>
    </source>
</evidence>
<dbReference type="AlphaFoldDB" id="A0A8X8XYG9"/>
<keyword evidence="18" id="KW-1185">Reference proteome</keyword>
<proteinExistence type="predicted"/>
<evidence type="ECO:0000256" key="13">
    <source>
        <dbReference type="ARBA" id="ARBA00047761"/>
    </source>
</evidence>
<comment type="subunit">
    <text evidence="15">Interacts with RAP74.</text>
</comment>
<dbReference type="GO" id="GO:0046872">
    <property type="term" value="F:metal ion binding"/>
    <property type="evidence" value="ECO:0007669"/>
    <property type="project" value="UniProtKB-KW"/>
</dbReference>
<dbReference type="PROSITE" id="PS50172">
    <property type="entry name" value="BRCT"/>
    <property type="match status" value="1"/>
</dbReference>
<dbReference type="InterPro" id="IPR001357">
    <property type="entry name" value="BRCT_dom"/>
</dbReference>
<evidence type="ECO:0000256" key="10">
    <source>
        <dbReference type="ARBA" id="ARBA00023015"/>
    </source>
</evidence>
<sequence>MCPGNKYFHSRIIAQGDCTQKYQKGLDIVLGRESVVLILDDTQAGRKDNIEDRDVRQVLKTIRKEVLKDCKIVFTHVFPTNYTAEHHHLWIMAEQLGATCSTEVDPSVTHMVSGDAGTDKSRWAARENKFLVNPGWIEASNFLWRKQPEENFLCVKSKQ</sequence>
<dbReference type="InterPro" id="IPR036420">
    <property type="entry name" value="BRCT_dom_sf"/>
</dbReference>
<evidence type="ECO:0000259" key="16">
    <source>
        <dbReference type="PROSITE" id="PS50172"/>
    </source>
</evidence>
<accession>A0A8X8XYG9</accession>
<keyword evidence="8" id="KW-0378">Hydrolase</keyword>
<evidence type="ECO:0000256" key="14">
    <source>
        <dbReference type="ARBA" id="ARBA00048336"/>
    </source>
</evidence>
<dbReference type="Proteomes" id="UP000298416">
    <property type="component" value="Unassembled WGS sequence"/>
</dbReference>
<dbReference type="PANTHER" id="PTHR23081:SF36">
    <property type="entry name" value="RNA POLYMERASE II SUBUNIT A C-TERMINAL DOMAIN PHOSPHATASE"/>
    <property type="match status" value="1"/>
</dbReference>
<comment type="cofactor">
    <cofactor evidence="3">
        <name>Mg(2+)</name>
        <dbReference type="ChEBI" id="CHEBI:18420"/>
    </cofactor>
</comment>
<evidence type="ECO:0000256" key="3">
    <source>
        <dbReference type="ARBA" id="ARBA00001946"/>
    </source>
</evidence>
<dbReference type="GO" id="GO:0008420">
    <property type="term" value="F:RNA polymerase II CTD heptapeptide repeat phosphatase activity"/>
    <property type="evidence" value="ECO:0007669"/>
    <property type="project" value="InterPro"/>
</dbReference>
<comment type="cofactor">
    <cofactor evidence="2">
        <name>Co(2+)</name>
        <dbReference type="ChEBI" id="CHEBI:48828"/>
    </cofactor>
</comment>
<dbReference type="EC" id="3.1.3.16" evidence="5"/>
<dbReference type="Pfam" id="PF00533">
    <property type="entry name" value="BRCT"/>
    <property type="match status" value="1"/>
</dbReference>
<evidence type="ECO:0000313" key="18">
    <source>
        <dbReference type="Proteomes" id="UP000298416"/>
    </source>
</evidence>
<dbReference type="GO" id="GO:0005634">
    <property type="term" value="C:nucleus"/>
    <property type="evidence" value="ECO:0007669"/>
    <property type="project" value="UniProtKB-SubCell"/>
</dbReference>
<dbReference type="PANTHER" id="PTHR23081">
    <property type="entry name" value="RNA POLYMERASE II CTD PHOSPHATASE"/>
    <property type="match status" value="1"/>
</dbReference>
<evidence type="ECO:0000256" key="4">
    <source>
        <dbReference type="ARBA" id="ARBA00004123"/>
    </source>
</evidence>
<comment type="caution">
    <text evidence="17">The sequence shown here is derived from an EMBL/GenBank/DDBJ whole genome shotgun (WGS) entry which is preliminary data.</text>
</comment>
<keyword evidence="9" id="KW-0694">RNA-binding</keyword>
<evidence type="ECO:0000256" key="12">
    <source>
        <dbReference type="ARBA" id="ARBA00023242"/>
    </source>
</evidence>
<comment type="cofactor">
    <cofactor evidence="1">
        <name>Mn(2+)</name>
        <dbReference type="ChEBI" id="CHEBI:29035"/>
    </cofactor>
</comment>
<evidence type="ECO:0000256" key="11">
    <source>
        <dbReference type="ARBA" id="ARBA00023163"/>
    </source>
</evidence>
<comment type="subcellular location">
    <subcellularLocation>
        <location evidence="4">Nucleus</location>
    </subcellularLocation>
</comment>
<gene>
    <name evidence="17" type="ORF">SASPL_117744</name>
</gene>
<protein>
    <recommendedName>
        <fullName evidence="5">protein-serine/threonine phosphatase</fullName>
        <ecNumber evidence="5">3.1.3.16</ecNumber>
    </recommendedName>
</protein>
<organism evidence="17">
    <name type="scientific">Salvia splendens</name>
    <name type="common">Scarlet sage</name>
    <dbReference type="NCBI Taxonomy" id="180675"/>
    <lineage>
        <taxon>Eukaryota</taxon>
        <taxon>Viridiplantae</taxon>
        <taxon>Streptophyta</taxon>
        <taxon>Embryophyta</taxon>
        <taxon>Tracheophyta</taxon>
        <taxon>Spermatophyta</taxon>
        <taxon>Magnoliopsida</taxon>
        <taxon>eudicotyledons</taxon>
        <taxon>Gunneridae</taxon>
        <taxon>Pentapetalae</taxon>
        <taxon>asterids</taxon>
        <taxon>lamiids</taxon>
        <taxon>Lamiales</taxon>
        <taxon>Lamiaceae</taxon>
        <taxon>Nepetoideae</taxon>
        <taxon>Mentheae</taxon>
        <taxon>Salviinae</taxon>
        <taxon>Salvia</taxon>
        <taxon>Salvia subgen. Calosphace</taxon>
        <taxon>core Calosphace</taxon>
    </lineage>
</organism>
<reference evidence="17" key="2">
    <citation type="submission" date="2020-08" db="EMBL/GenBank/DDBJ databases">
        <title>Plant Genome Project.</title>
        <authorList>
            <person name="Zhang R.-G."/>
        </authorList>
    </citation>
    <scope>NUCLEOTIDE SEQUENCE</scope>
    <source>
        <strain evidence="17">Huo1</strain>
        <tissue evidence="17">Leaf</tissue>
    </source>
</reference>
<dbReference type="GO" id="GO:0003723">
    <property type="term" value="F:RNA binding"/>
    <property type="evidence" value="ECO:0007669"/>
    <property type="project" value="UniProtKB-KW"/>
</dbReference>
<evidence type="ECO:0000256" key="9">
    <source>
        <dbReference type="ARBA" id="ARBA00022884"/>
    </source>
</evidence>
<evidence type="ECO:0000256" key="6">
    <source>
        <dbReference type="ARBA" id="ARBA00022491"/>
    </source>
</evidence>
<evidence type="ECO:0000256" key="15">
    <source>
        <dbReference type="ARBA" id="ARBA00063107"/>
    </source>
</evidence>
<dbReference type="GO" id="GO:0009651">
    <property type="term" value="P:response to salt stress"/>
    <property type="evidence" value="ECO:0007669"/>
    <property type="project" value="UniProtKB-ARBA"/>
</dbReference>
<dbReference type="Gene3D" id="3.40.50.10190">
    <property type="entry name" value="BRCT domain"/>
    <property type="match status" value="1"/>
</dbReference>
<evidence type="ECO:0000256" key="7">
    <source>
        <dbReference type="ARBA" id="ARBA00022723"/>
    </source>
</evidence>
<keyword evidence="6" id="KW-0678">Repressor</keyword>
<reference evidence="17" key="1">
    <citation type="submission" date="2018-01" db="EMBL/GenBank/DDBJ databases">
        <authorList>
            <person name="Mao J.F."/>
        </authorList>
    </citation>
    <scope>NUCLEOTIDE SEQUENCE</scope>
    <source>
        <strain evidence="17">Huo1</strain>
        <tissue evidence="17">Leaf</tissue>
    </source>
</reference>
<dbReference type="FunFam" id="3.40.50.10190:FF:000014">
    <property type="entry name" value="RNA polymerase II C-terminal domain phosphatase-like 3"/>
    <property type="match status" value="1"/>
</dbReference>
<keyword evidence="11" id="KW-0804">Transcription</keyword>
<name>A0A8X8XYG9_SALSN</name>
<keyword evidence="7" id="KW-0479">Metal-binding</keyword>
<dbReference type="InterPro" id="IPR039189">
    <property type="entry name" value="Fcp1"/>
</dbReference>